<dbReference type="EMBL" id="CP003811">
    <property type="protein sequence ID" value="AIQ93149.1"/>
    <property type="molecule type" value="Genomic_DNA"/>
</dbReference>
<keyword evidence="4" id="KW-1185">Reference proteome</keyword>
<evidence type="ECO:0000256" key="1">
    <source>
        <dbReference type="PROSITE-ProRule" id="PRU01211"/>
    </source>
</evidence>
<keyword evidence="1" id="KW-0482">Metalloprotease</keyword>
<dbReference type="Pfam" id="PF01400">
    <property type="entry name" value="Astacin"/>
    <property type="match status" value="1"/>
</dbReference>
<dbReference type="KEGG" id="mor:MOC_5394"/>
<dbReference type="HOGENOM" id="CLU_1794259_0_0_5"/>
<feature type="active site" evidence="1">
    <location>
        <position position="135"/>
    </location>
</feature>
<dbReference type="GO" id="GO:0006508">
    <property type="term" value="P:proteolysis"/>
    <property type="evidence" value="ECO:0007669"/>
    <property type="project" value="UniProtKB-KW"/>
</dbReference>
<name>A0A089QEX0_9HYPH</name>
<proteinExistence type="predicted"/>
<comment type="cofactor">
    <cofactor evidence="1">
        <name>Zn(2+)</name>
        <dbReference type="ChEBI" id="CHEBI:29105"/>
    </cofactor>
    <text evidence="1">Binds 1 zinc ion per subunit.</text>
</comment>
<dbReference type="InterPro" id="IPR001506">
    <property type="entry name" value="Peptidase_M12A"/>
</dbReference>
<accession>A0A089QEX0</accession>
<feature type="binding site" evidence="1">
    <location>
        <position position="144"/>
    </location>
    <ligand>
        <name>Zn(2+)</name>
        <dbReference type="ChEBI" id="CHEBI:29105"/>
        <note>catalytic</note>
    </ligand>
</feature>
<reference evidence="3 4" key="1">
    <citation type="journal article" date="2014" name="PLoS ONE">
        <title>Genome Information of Methylobacterium oryzae, a Plant-Probiotic Methylotroph in the Phyllosphere.</title>
        <authorList>
            <person name="Kwak M.J."/>
            <person name="Jeong H."/>
            <person name="Madhaiyan M."/>
            <person name="Lee Y."/>
            <person name="Sa T.M."/>
            <person name="Oh T.K."/>
            <person name="Kim J.F."/>
        </authorList>
    </citation>
    <scope>NUCLEOTIDE SEQUENCE [LARGE SCALE GENOMIC DNA]</scope>
    <source>
        <strain evidence="3 4">CBMB20</strain>
    </source>
</reference>
<evidence type="ECO:0000313" key="3">
    <source>
        <dbReference type="EMBL" id="AIQ93149.1"/>
    </source>
</evidence>
<dbReference type="SUPFAM" id="SSF55486">
    <property type="entry name" value="Metalloproteases ('zincins'), catalytic domain"/>
    <property type="match status" value="1"/>
</dbReference>
<keyword evidence="1" id="KW-0378">Hydrolase</keyword>
<dbReference type="GO" id="GO:0008270">
    <property type="term" value="F:zinc ion binding"/>
    <property type="evidence" value="ECO:0007669"/>
    <property type="project" value="UniProtKB-UniRule"/>
</dbReference>
<dbReference type="InterPro" id="IPR024079">
    <property type="entry name" value="MetalloPept_cat_dom_sf"/>
</dbReference>
<gene>
    <name evidence="3" type="ORF">MOC_5394</name>
</gene>
<evidence type="ECO:0000313" key="4">
    <source>
        <dbReference type="Proteomes" id="UP000029492"/>
    </source>
</evidence>
<protein>
    <submittedName>
        <fullName evidence="3">Astacin like protein</fullName>
    </submittedName>
</protein>
<sequence>MACLYESDVPAEALDRSREVDIFGARYVRYGDMKFYLPIDVEDEEAYVSGGVWPNKTVRVAFADDLAPNRRQNIKDACGAWTNATGIHFTEEAVSNEFAYFQASDANNAPVGYHPGRNAVVEIASWGDLARIAHEVGHVLGLQH</sequence>
<keyword evidence="1" id="KW-0479">Metal-binding</keyword>
<feature type="binding site" evidence="1">
    <location>
        <position position="138"/>
    </location>
    <ligand>
        <name>Zn(2+)</name>
        <dbReference type="ChEBI" id="CHEBI:29105"/>
        <note>catalytic</note>
    </ligand>
</feature>
<dbReference type="AlphaFoldDB" id="A0A089QEX0"/>
<feature type="domain" description="Peptidase M12A" evidence="2">
    <location>
        <begin position="45"/>
        <end position="144"/>
    </location>
</feature>
<dbReference type="GO" id="GO:0004222">
    <property type="term" value="F:metalloendopeptidase activity"/>
    <property type="evidence" value="ECO:0007669"/>
    <property type="project" value="UniProtKB-UniRule"/>
</dbReference>
<keyword evidence="1" id="KW-0645">Protease</keyword>
<keyword evidence="1" id="KW-0862">Zinc</keyword>
<dbReference type="STRING" id="693986.MOC_5394"/>
<dbReference type="PROSITE" id="PS51864">
    <property type="entry name" value="ASTACIN"/>
    <property type="match status" value="1"/>
</dbReference>
<dbReference type="Proteomes" id="UP000029492">
    <property type="component" value="Chromosome"/>
</dbReference>
<evidence type="ECO:0000259" key="2">
    <source>
        <dbReference type="PROSITE" id="PS51864"/>
    </source>
</evidence>
<dbReference type="Gene3D" id="3.40.390.10">
    <property type="entry name" value="Collagenase (Catalytic Domain)"/>
    <property type="match status" value="1"/>
</dbReference>
<feature type="binding site" evidence="1">
    <location>
        <position position="134"/>
    </location>
    <ligand>
        <name>Zn(2+)</name>
        <dbReference type="ChEBI" id="CHEBI:29105"/>
        <note>catalytic</note>
    </ligand>
</feature>
<organism evidence="3 4">
    <name type="scientific">Methylobacterium oryzae CBMB20</name>
    <dbReference type="NCBI Taxonomy" id="693986"/>
    <lineage>
        <taxon>Bacteria</taxon>
        <taxon>Pseudomonadati</taxon>
        <taxon>Pseudomonadota</taxon>
        <taxon>Alphaproteobacteria</taxon>
        <taxon>Hyphomicrobiales</taxon>
        <taxon>Methylobacteriaceae</taxon>
        <taxon>Methylobacterium</taxon>
    </lineage>
</organism>
<comment type="caution">
    <text evidence="1">Lacks conserved residue(s) required for the propagation of feature annotation.</text>
</comment>